<keyword evidence="1" id="KW-0812">Transmembrane</keyword>
<dbReference type="RefSeq" id="WP_078254514.1">
    <property type="nucleotide sequence ID" value="NZ_MUYU01000018.1"/>
</dbReference>
<dbReference type="EMBL" id="MUYU01000018">
    <property type="protein sequence ID" value="OOS23192.1"/>
    <property type="molecule type" value="Genomic_DNA"/>
</dbReference>
<name>A0A1T0CLG1_9GAMM</name>
<keyword evidence="3" id="KW-1185">Reference proteome</keyword>
<feature type="transmembrane region" description="Helical" evidence="1">
    <location>
        <begin position="16"/>
        <end position="37"/>
    </location>
</feature>
<keyword evidence="1" id="KW-0472">Membrane</keyword>
<feature type="transmembrane region" description="Helical" evidence="1">
    <location>
        <begin position="99"/>
        <end position="121"/>
    </location>
</feature>
<dbReference type="OrthoDB" id="7868084at2"/>
<protein>
    <submittedName>
        <fullName evidence="2">Uncharacterized protein</fullName>
    </submittedName>
</protein>
<sequence>MYQHTIAWYQGEILEAWFIVGAGVCLGLIGLLCHFYGQSTGAKALFVPMMVLLVLFLAIGVPMIYSNIQTMANVADTYQAVGETQFVVDELKRVANFQYLYPMSIAISVVSFAVALALLHFDVGVKWKAWAVALLILGTSFAVIDYFSKERANGYRAVLEQAKK</sequence>
<proteinExistence type="predicted"/>
<evidence type="ECO:0000256" key="1">
    <source>
        <dbReference type="SAM" id="Phobius"/>
    </source>
</evidence>
<comment type="caution">
    <text evidence="2">The sequence shown here is derived from an EMBL/GenBank/DDBJ whole genome shotgun (WGS) entry which is preliminary data.</text>
</comment>
<feature type="transmembrane region" description="Helical" evidence="1">
    <location>
        <begin position="127"/>
        <end position="147"/>
    </location>
</feature>
<organism evidence="2 3">
    <name type="scientific">Moraxella pluranimalium</name>
    <dbReference type="NCBI Taxonomy" id="470453"/>
    <lineage>
        <taxon>Bacteria</taxon>
        <taxon>Pseudomonadati</taxon>
        <taxon>Pseudomonadota</taxon>
        <taxon>Gammaproteobacteria</taxon>
        <taxon>Moraxellales</taxon>
        <taxon>Moraxellaceae</taxon>
        <taxon>Moraxella</taxon>
    </lineage>
</organism>
<dbReference type="Proteomes" id="UP000189800">
    <property type="component" value="Unassembled WGS sequence"/>
</dbReference>
<feature type="transmembrane region" description="Helical" evidence="1">
    <location>
        <begin position="43"/>
        <end position="65"/>
    </location>
</feature>
<dbReference type="AlphaFoldDB" id="A0A1T0CLG1"/>
<accession>A0A1T0CLG1</accession>
<evidence type="ECO:0000313" key="3">
    <source>
        <dbReference type="Proteomes" id="UP000189800"/>
    </source>
</evidence>
<reference evidence="2 3" key="1">
    <citation type="submission" date="2017-02" db="EMBL/GenBank/DDBJ databases">
        <title>Draft genome sequence of Moraxella pluranimalium CCUG 54913T type strain.</title>
        <authorList>
            <person name="Salva-Serra F."/>
            <person name="Engstrom-Jakobsson H."/>
            <person name="Thorell K."/>
            <person name="Jaen-Luchoro D."/>
            <person name="Gonzales-Siles L."/>
            <person name="Karlsson R."/>
            <person name="Yazdan S."/>
            <person name="Boulund F."/>
            <person name="Johnning A."/>
            <person name="Engstrand L."/>
            <person name="Kristiansson E."/>
            <person name="Moore E."/>
        </authorList>
    </citation>
    <scope>NUCLEOTIDE SEQUENCE [LARGE SCALE GENOMIC DNA]</scope>
    <source>
        <strain evidence="2 3">CCUG 54913</strain>
    </source>
</reference>
<gene>
    <name evidence="2" type="ORF">B0680_07635</name>
</gene>
<keyword evidence="1" id="KW-1133">Transmembrane helix</keyword>
<evidence type="ECO:0000313" key="2">
    <source>
        <dbReference type="EMBL" id="OOS23192.1"/>
    </source>
</evidence>